<evidence type="ECO:0000313" key="1">
    <source>
        <dbReference type="Ensembl" id="ENSMUNP00000030505.1"/>
    </source>
</evidence>
<dbReference type="InterPro" id="IPR029064">
    <property type="entry name" value="Ribosomal_eL30-like_sf"/>
</dbReference>
<name>A0A8V5GM90_MELUD</name>
<keyword evidence="2" id="KW-1185">Reference proteome</keyword>
<accession>A0A8V5GM90</accession>
<sequence length="85" mass="10094">KEMAHQTKQAPEFIKSRLVTKSAEYLLWYKQALKMMQQGKDKLSILSKVFLLCKKSDTEYSSTMSFRRWNSELENTCGKHTYCYQ</sequence>
<proteinExistence type="predicted"/>
<dbReference type="Proteomes" id="UP000694405">
    <property type="component" value="Chromosome 2"/>
</dbReference>
<evidence type="ECO:0000313" key="2">
    <source>
        <dbReference type="Proteomes" id="UP000694405"/>
    </source>
</evidence>
<protein>
    <submittedName>
        <fullName evidence="1">Uncharacterized protein</fullName>
    </submittedName>
</protein>
<organism evidence="1 2">
    <name type="scientific">Melopsittacus undulatus</name>
    <name type="common">Budgerigar</name>
    <name type="synonym">Psittacus undulatus</name>
    <dbReference type="NCBI Taxonomy" id="13146"/>
    <lineage>
        <taxon>Eukaryota</taxon>
        <taxon>Metazoa</taxon>
        <taxon>Chordata</taxon>
        <taxon>Craniata</taxon>
        <taxon>Vertebrata</taxon>
        <taxon>Euteleostomi</taxon>
        <taxon>Archelosauria</taxon>
        <taxon>Archosauria</taxon>
        <taxon>Dinosauria</taxon>
        <taxon>Saurischia</taxon>
        <taxon>Theropoda</taxon>
        <taxon>Coelurosauria</taxon>
        <taxon>Aves</taxon>
        <taxon>Neognathae</taxon>
        <taxon>Neoaves</taxon>
        <taxon>Telluraves</taxon>
        <taxon>Australaves</taxon>
        <taxon>Psittaciformes</taxon>
        <taxon>Psittaculidae</taxon>
        <taxon>Melopsittacus</taxon>
    </lineage>
</organism>
<dbReference type="Ensembl" id="ENSMUNT00000026461.1">
    <property type="protein sequence ID" value="ENSMUNP00000030505.1"/>
    <property type="gene ID" value="ENSMUNG00000018875.1"/>
</dbReference>
<dbReference type="AlphaFoldDB" id="A0A8V5GM90"/>
<reference evidence="1" key="3">
    <citation type="submission" date="2025-09" db="UniProtKB">
        <authorList>
            <consortium name="Ensembl"/>
        </authorList>
    </citation>
    <scope>IDENTIFICATION</scope>
</reference>
<dbReference type="Gene3D" id="3.30.1330.30">
    <property type="match status" value="1"/>
</dbReference>
<reference evidence="1" key="1">
    <citation type="submission" date="2020-03" db="EMBL/GenBank/DDBJ databases">
        <title>Melopsittacus undulatus (budgerigar) genome, bMelUnd1, maternal haplotype with Z.</title>
        <authorList>
            <person name="Gedman G."/>
            <person name="Mountcastle J."/>
            <person name="Haase B."/>
            <person name="Formenti G."/>
            <person name="Wright T."/>
            <person name="Apodaca J."/>
            <person name="Pelan S."/>
            <person name="Chow W."/>
            <person name="Rhie A."/>
            <person name="Howe K."/>
            <person name="Fedrigo O."/>
            <person name="Jarvis E.D."/>
        </authorList>
    </citation>
    <scope>NUCLEOTIDE SEQUENCE [LARGE SCALE GENOMIC DNA]</scope>
</reference>
<reference evidence="1" key="2">
    <citation type="submission" date="2025-08" db="UniProtKB">
        <authorList>
            <consortium name="Ensembl"/>
        </authorList>
    </citation>
    <scope>IDENTIFICATION</scope>
</reference>